<sequence>MTERPMSNSVENAITGYASHVVQAGKIYGDINFHHPAPPPDPPYHPLPSHPPEVWLLQPHFGVVPYLGREDLLTTLQTWCETDHPFAIAHITGEGGSGKSRLAAEFCTRMTAWASGRAGPETLAVLAPTTDTVLTIDYPEQGTAVLGKALERLATRPDGPRIRVVLLSRATHWWPELDRAGHRTASLFTTLHLDLAEHTLSPAERHTHAKAAVDAFSHHLNLKPVPPPDVTDDDYANPLLVHVAALLALHGHRTANPVRENVLAHIVTRERNRWTRLLPAHHLADLHETHALRAVLLTLLTAPSAAEAADRLAALPEFAGEAQRERRSRIAYWLADLYPGDPLMTSFGPDLLIEELLDTPVLDEVVTTAHTHSPSGRVRLLNTLRLAAERRPTVRAALHKYLISSIDVLAHQALDAPNGLLTDAVDSALTLCAERDDPHLALACVELRKALPLDHERDARLLCTITQALLPLSRRLAEKDPKDGLVALRLSLSLLSHNCLQAGRFEDALAANTECVDVSRRLVENDDGHRTSLAFDLGNLAVGNVHVGRLDDALAAAVESVAVAREIPEDENTAALALIKLSGIHAELGEYDVALTANTESLAVLRRLVASGEKYYLPYLVHALTNRGAILSGLGSHADAATTIMEAIDLRGTLGRQPGPELPEPHYDLHNLSHVLTKQGRHEDALAAIRKAVEAARDLAAVNPARHRAMLVRNLEQLSRILLRLERADEATDAQLEAVDVARQSSRPNLAVTLAGLVAVLLTQNRHADALPVCLEAVTHLRQVTSSRPDLLVVLASTLVDLNTIMNRLGRSGEALAAAREAVDTTRRTDPFAHPAPADALVTLAHQYARSGRWRDAAACISDAAVLLRITNRIDLLADVMADLAEFHTRLGHDGPAAAAALQSVRITHGTTPTDHALKLLGEIQHAVGRHATALRTLRKAAELFDDRPPELAQILHSLADLRARQGRYADAIVDCRRGNELYELLATRDESRYLDQFAHSSSKLRALLIRVGRVEEALPVARRHVKIAQRLAAGNPRFKEVAAEARSGLAEVLSHLGRFAAARRAGES</sequence>
<dbReference type="Proteomes" id="UP000542674">
    <property type="component" value="Unassembled WGS sequence"/>
</dbReference>
<accession>A0A7W7WWF0</accession>
<evidence type="ECO:0000259" key="3">
    <source>
        <dbReference type="Pfam" id="PF12862"/>
    </source>
</evidence>
<feature type="domain" description="Anaphase-promoting complex subunit 5" evidence="3">
    <location>
        <begin position="721"/>
        <end position="746"/>
    </location>
</feature>
<keyword evidence="1" id="KW-0677">Repeat</keyword>
<organism evidence="4 5">
    <name type="scientific">Saccharothrix violaceirubra</name>
    <dbReference type="NCBI Taxonomy" id="413306"/>
    <lineage>
        <taxon>Bacteria</taxon>
        <taxon>Bacillati</taxon>
        <taxon>Actinomycetota</taxon>
        <taxon>Actinomycetes</taxon>
        <taxon>Pseudonocardiales</taxon>
        <taxon>Pseudonocardiaceae</taxon>
        <taxon>Saccharothrix</taxon>
    </lineage>
</organism>
<dbReference type="InterPro" id="IPR019734">
    <property type="entry name" value="TPR_rpt"/>
</dbReference>
<dbReference type="AlphaFoldDB" id="A0A7W7WWF0"/>
<dbReference type="InterPro" id="IPR026000">
    <property type="entry name" value="Apc5_dom"/>
</dbReference>
<dbReference type="InterPro" id="IPR011990">
    <property type="entry name" value="TPR-like_helical_dom_sf"/>
</dbReference>
<feature type="domain" description="Anaphase-promoting complex subunit 5" evidence="3">
    <location>
        <begin position="795"/>
        <end position="827"/>
    </location>
</feature>
<dbReference type="PANTHER" id="PTHR45641">
    <property type="entry name" value="TETRATRICOPEPTIDE REPEAT PROTEIN (AFU_ORTHOLOGUE AFUA_6G03870)"/>
    <property type="match status" value="1"/>
</dbReference>
<dbReference type="Pfam" id="PF12862">
    <property type="entry name" value="ANAPC5"/>
    <property type="match status" value="4"/>
</dbReference>
<keyword evidence="2" id="KW-0802">TPR repeat</keyword>
<dbReference type="SUPFAM" id="SSF48452">
    <property type="entry name" value="TPR-like"/>
    <property type="match status" value="4"/>
</dbReference>
<feature type="domain" description="Anaphase-promoting complex subunit 5" evidence="3">
    <location>
        <begin position="575"/>
        <end position="606"/>
    </location>
</feature>
<name>A0A7W7WWF0_9PSEU</name>
<dbReference type="RefSeq" id="WP_184669813.1">
    <property type="nucleotide sequence ID" value="NZ_JACHJS010000001.1"/>
</dbReference>
<dbReference type="SMART" id="SM00028">
    <property type="entry name" value="TPR"/>
    <property type="match status" value="7"/>
</dbReference>
<gene>
    <name evidence="4" type="ORF">F4559_003405</name>
</gene>
<feature type="domain" description="Anaphase-promoting complex subunit 5" evidence="3">
    <location>
        <begin position="531"/>
        <end position="574"/>
    </location>
</feature>
<reference evidence="4 5" key="1">
    <citation type="submission" date="2020-08" db="EMBL/GenBank/DDBJ databases">
        <title>Sequencing the genomes of 1000 actinobacteria strains.</title>
        <authorList>
            <person name="Klenk H.-P."/>
        </authorList>
    </citation>
    <scope>NUCLEOTIDE SEQUENCE [LARGE SCALE GENOMIC DNA]</scope>
    <source>
        <strain evidence="4 5">DSM 45084</strain>
    </source>
</reference>
<dbReference type="Pfam" id="PF13374">
    <property type="entry name" value="TPR_10"/>
    <property type="match status" value="1"/>
</dbReference>
<evidence type="ECO:0000313" key="5">
    <source>
        <dbReference type="Proteomes" id="UP000542674"/>
    </source>
</evidence>
<proteinExistence type="predicted"/>
<dbReference type="Gene3D" id="1.25.40.10">
    <property type="entry name" value="Tetratricopeptide repeat domain"/>
    <property type="match status" value="3"/>
</dbReference>
<evidence type="ECO:0000256" key="2">
    <source>
        <dbReference type="ARBA" id="ARBA00022803"/>
    </source>
</evidence>
<protein>
    <submittedName>
        <fullName evidence="4">Tetratricopeptide (TPR) repeat protein</fullName>
    </submittedName>
</protein>
<dbReference type="EMBL" id="JACHJS010000001">
    <property type="protein sequence ID" value="MBB4966046.1"/>
    <property type="molecule type" value="Genomic_DNA"/>
</dbReference>
<keyword evidence="5" id="KW-1185">Reference proteome</keyword>
<evidence type="ECO:0000256" key="1">
    <source>
        <dbReference type="ARBA" id="ARBA00022737"/>
    </source>
</evidence>
<evidence type="ECO:0000313" key="4">
    <source>
        <dbReference type="EMBL" id="MBB4966046.1"/>
    </source>
</evidence>
<comment type="caution">
    <text evidence="4">The sequence shown here is derived from an EMBL/GenBank/DDBJ whole genome shotgun (WGS) entry which is preliminary data.</text>
</comment>